<evidence type="ECO:0000256" key="5">
    <source>
        <dbReference type="ARBA" id="ARBA00023002"/>
    </source>
</evidence>
<dbReference type="EMBL" id="JAUKUA010000002">
    <property type="protein sequence ID" value="KAK0725915.1"/>
    <property type="molecule type" value="Genomic_DNA"/>
</dbReference>
<gene>
    <name evidence="10" type="ORF">B0H67DRAFT_143352</name>
</gene>
<dbReference type="GO" id="GO:0004497">
    <property type="term" value="F:monooxygenase activity"/>
    <property type="evidence" value="ECO:0007669"/>
    <property type="project" value="UniProtKB-KW"/>
</dbReference>
<keyword evidence="5" id="KW-0560">Oxidoreductase</keyword>
<comment type="caution">
    <text evidence="10">The sequence shown here is derived from an EMBL/GenBank/DDBJ whole genome shotgun (WGS) entry which is preliminary data.</text>
</comment>
<comment type="similarity">
    <text evidence="2">Belongs to the cytochrome P450 family.</text>
</comment>
<keyword evidence="6 8" id="KW-0408">Iron</keyword>
<dbReference type="Gene3D" id="1.10.630.10">
    <property type="entry name" value="Cytochrome P450"/>
    <property type="match status" value="1"/>
</dbReference>
<feature type="binding site" description="axial binding residue" evidence="8">
    <location>
        <position position="461"/>
    </location>
    <ligand>
        <name>heme</name>
        <dbReference type="ChEBI" id="CHEBI:30413"/>
    </ligand>
    <ligandPart>
        <name>Fe</name>
        <dbReference type="ChEBI" id="CHEBI:18248"/>
    </ligandPart>
</feature>
<name>A0AA40E3P2_9PEZI</name>
<evidence type="ECO:0000256" key="9">
    <source>
        <dbReference type="SAM" id="Phobius"/>
    </source>
</evidence>
<dbReference type="PRINTS" id="PR00385">
    <property type="entry name" value="P450"/>
</dbReference>
<dbReference type="GO" id="GO:0005506">
    <property type="term" value="F:iron ion binding"/>
    <property type="evidence" value="ECO:0007669"/>
    <property type="project" value="InterPro"/>
</dbReference>
<keyword evidence="3 8" id="KW-0349">Heme</keyword>
<evidence type="ECO:0000313" key="10">
    <source>
        <dbReference type="EMBL" id="KAK0725915.1"/>
    </source>
</evidence>
<organism evidence="10 11">
    <name type="scientific">Lasiosphaeris hirsuta</name>
    <dbReference type="NCBI Taxonomy" id="260670"/>
    <lineage>
        <taxon>Eukaryota</taxon>
        <taxon>Fungi</taxon>
        <taxon>Dikarya</taxon>
        <taxon>Ascomycota</taxon>
        <taxon>Pezizomycotina</taxon>
        <taxon>Sordariomycetes</taxon>
        <taxon>Sordariomycetidae</taxon>
        <taxon>Sordariales</taxon>
        <taxon>Lasiosphaeriaceae</taxon>
        <taxon>Lasiosphaeris</taxon>
    </lineage>
</organism>
<sequence length="517" mass="57770">MPIQETLIERSTSVSFGITLASIAIFTIYYVVTSALAWRRLREFPGPFSASFSYFWLIGLLKSARVSELTISAAKRYGKTVRVGPNDLVTSDPEVVLRLSAARSRYTRSDWYRAVRMDGYDDNMMSLLDTTQHDKLKAKVMPGYTGKDHTGLEAELDFMINTLIDKIRTKYAATPAQEGGGERRPLLDLATLIQYFALDSITKVAFGEELGFLRTESDVFGYVKMATEFLPALTITSTVPWLNAITTSRWVLWLLAPREGDKTGIGRVLPIAKRIVTTRFAAGPTAKNDDILGSFIRHGLTPTECRTEAIFQLIAGSDTTATSIRSTMLHIITSPHIYRCLQTEIDYAIRAGKVSSPISNAEALALPYLQAVVFEGLRMCPPFTGFPFKCVPPGGDTIDGKFVPAGTRVAPGFPALTRNRDVFGEDADDFRPERFLEAGDEKAAEMRKVVDLVFGSGRWGCVGKNMAFLELNKVYVELLRYFDFQIHDPARPWLSYSHNLYIQSDMWVRVKLRKGVI</sequence>
<dbReference type="InterPro" id="IPR036396">
    <property type="entry name" value="Cyt_P450_sf"/>
</dbReference>
<evidence type="ECO:0000256" key="4">
    <source>
        <dbReference type="ARBA" id="ARBA00022723"/>
    </source>
</evidence>
<reference evidence="10" key="1">
    <citation type="submission" date="2023-06" db="EMBL/GenBank/DDBJ databases">
        <title>Genome-scale phylogeny and comparative genomics of the fungal order Sordariales.</title>
        <authorList>
            <consortium name="Lawrence Berkeley National Laboratory"/>
            <person name="Hensen N."/>
            <person name="Bonometti L."/>
            <person name="Westerberg I."/>
            <person name="Brannstrom I.O."/>
            <person name="Guillou S."/>
            <person name="Cros-Aarteil S."/>
            <person name="Calhoun S."/>
            <person name="Haridas S."/>
            <person name="Kuo A."/>
            <person name="Mondo S."/>
            <person name="Pangilinan J."/>
            <person name="Riley R."/>
            <person name="Labutti K."/>
            <person name="Andreopoulos B."/>
            <person name="Lipzen A."/>
            <person name="Chen C."/>
            <person name="Yanf M."/>
            <person name="Daum C."/>
            <person name="Ng V."/>
            <person name="Clum A."/>
            <person name="Steindorff A."/>
            <person name="Ohm R."/>
            <person name="Martin F."/>
            <person name="Silar P."/>
            <person name="Natvig D."/>
            <person name="Lalanne C."/>
            <person name="Gautier V."/>
            <person name="Ament-Velasquez S.L."/>
            <person name="Kruys A."/>
            <person name="Hutchinson M.I."/>
            <person name="Powell A.J."/>
            <person name="Barry K."/>
            <person name="Miller A.N."/>
            <person name="Grigoriev I.V."/>
            <person name="Debuchy R."/>
            <person name="Gladieux P."/>
            <person name="Thoren M.H."/>
            <person name="Johannesson H."/>
        </authorList>
    </citation>
    <scope>NUCLEOTIDE SEQUENCE</scope>
    <source>
        <strain evidence="10">SMH4607-1</strain>
    </source>
</reference>
<dbReference type="Proteomes" id="UP001172102">
    <property type="component" value="Unassembled WGS sequence"/>
</dbReference>
<protein>
    <submittedName>
        <fullName evidence="10">Cytochrome P450</fullName>
    </submittedName>
</protein>
<accession>A0AA40E3P2</accession>
<proteinExistence type="inferred from homology"/>
<keyword evidence="9" id="KW-0472">Membrane</keyword>
<dbReference type="PANTHER" id="PTHR24305:SF77">
    <property type="entry name" value="CYTOCHROME P450 MONOOXYGENASE"/>
    <property type="match status" value="1"/>
</dbReference>
<keyword evidence="9" id="KW-0812">Transmembrane</keyword>
<dbReference type="InterPro" id="IPR050121">
    <property type="entry name" value="Cytochrome_P450_monoxygenase"/>
</dbReference>
<dbReference type="GO" id="GO:0020037">
    <property type="term" value="F:heme binding"/>
    <property type="evidence" value="ECO:0007669"/>
    <property type="project" value="InterPro"/>
</dbReference>
<dbReference type="InterPro" id="IPR002401">
    <property type="entry name" value="Cyt_P450_E_grp-I"/>
</dbReference>
<evidence type="ECO:0000313" key="11">
    <source>
        <dbReference type="Proteomes" id="UP001172102"/>
    </source>
</evidence>
<dbReference type="CDD" id="cd11060">
    <property type="entry name" value="CYP57A1-like"/>
    <property type="match status" value="1"/>
</dbReference>
<dbReference type="GO" id="GO:0016705">
    <property type="term" value="F:oxidoreductase activity, acting on paired donors, with incorporation or reduction of molecular oxygen"/>
    <property type="evidence" value="ECO:0007669"/>
    <property type="project" value="InterPro"/>
</dbReference>
<evidence type="ECO:0000256" key="3">
    <source>
        <dbReference type="ARBA" id="ARBA00022617"/>
    </source>
</evidence>
<dbReference type="AlphaFoldDB" id="A0AA40E3P2"/>
<evidence type="ECO:0000256" key="8">
    <source>
        <dbReference type="PIRSR" id="PIRSR602401-1"/>
    </source>
</evidence>
<feature type="transmembrane region" description="Helical" evidence="9">
    <location>
        <begin position="12"/>
        <end position="32"/>
    </location>
</feature>
<keyword evidence="9" id="KW-1133">Transmembrane helix</keyword>
<keyword evidence="7" id="KW-0503">Monooxygenase</keyword>
<dbReference type="SUPFAM" id="SSF48264">
    <property type="entry name" value="Cytochrome P450"/>
    <property type="match status" value="1"/>
</dbReference>
<comment type="cofactor">
    <cofactor evidence="1 8">
        <name>heme</name>
        <dbReference type="ChEBI" id="CHEBI:30413"/>
    </cofactor>
</comment>
<dbReference type="PRINTS" id="PR00463">
    <property type="entry name" value="EP450I"/>
</dbReference>
<evidence type="ECO:0000256" key="6">
    <source>
        <dbReference type="ARBA" id="ARBA00023004"/>
    </source>
</evidence>
<dbReference type="PANTHER" id="PTHR24305">
    <property type="entry name" value="CYTOCHROME P450"/>
    <property type="match status" value="1"/>
</dbReference>
<keyword evidence="4 8" id="KW-0479">Metal-binding</keyword>
<evidence type="ECO:0000256" key="1">
    <source>
        <dbReference type="ARBA" id="ARBA00001971"/>
    </source>
</evidence>
<evidence type="ECO:0000256" key="2">
    <source>
        <dbReference type="ARBA" id="ARBA00010617"/>
    </source>
</evidence>
<keyword evidence="11" id="KW-1185">Reference proteome</keyword>
<evidence type="ECO:0000256" key="7">
    <source>
        <dbReference type="ARBA" id="ARBA00023033"/>
    </source>
</evidence>
<dbReference type="InterPro" id="IPR001128">
    <property type="entry name" value="Cyt_P450"/>
</dbReference>
<dbReference type="Pfam" id="PF00067">
    <property type="entry name" value="p450"/>
    <property type="match status" value="1"/>
</dbReference>